<sequence>MRTFLSIDNSELNLLAFAQSAETFTLNGTEVNENVTTLLTGDETKTLLLIEEFDGTYDAF</sequence>
<evidence type="ECO:0000313" key="1">
    <source>
        <dbReference type="EMBL" id="CRH05560.1"/>
    </source>
</evidence>
<dbReference type="AlphaFoldDB" id="A0A1S7LF37"/>
<reference evidence="1" key="1">
    <citation type="submission" date="2015-04" db="EMBL/GenBank/DDBJ databases">
        <authorList>
            <person name="Syromyatnikov M.Y."/>
            <person name="Popov V.N."/>
        </authorList>
    </citation>
    <scope>NUCLEOTIDE SEQUENCE</scope>
    <source>
        <strain evidence="1">MO-1</strain>
    </source>
</reference>
<organism evidence="1">
    <name type="scientific">Magnetococcus massalia (strain MO-1)</name>
    <dbReference type="NCBI Taxonomy" id="451514"/>
    <lineage>
        <taxon>Bacteria</taxon>
        <taxon>Pseudomonadati</taxon>
        <taxon>Pseudomonadota</taxon>
        <taxon>Magnetococcia</taxon>
        <taxon>Magnetococcales</taxon>
        <taxon>Magnetococcaceae</taxon>
        <taxon>Magnetococcus</taxon>
    </lineage>
</organism>
<accession>A0A1S7LF37</accession>
<protein>
    <submittedName>
        <fullName evidence="1">Uncharacterized protein</fullName>
    </submittedName>
</protein>
<proteinExistence type="predicted"/>
<gene>
    <name evidence="1" type="ORF">MAGMO_1370</name>
</gene>
<dbReference type="EMBL" id="LO017727">
    <property type="protein sequence ID" value="CRH05560.1"/>
    <property type="molecule type" value="Genomic_DNA"/>
</dbReference>
<name>A0A1S7LF37_MAGMO</name>